<proteinExistence type="predicted"/>
<dbReference type="AlphaFoldDB" id="A0AB39R4W1"/>
<sequence length="61" mass="6530">MRSAAVLSRDGAHRAAVSLGGDPARGLQQLIARLSLEPGVRDLHWHLDDTSLDAERETVAA</sequence>
<accession>A0AB39R4W1</accession>
<gene>
    <name evidence="2" type="ORF">AB5J52_40670</name>
</gene>
<evidence type="ECO:0000313" key="2">
    <source>
        <dbReference type="EMBL" id="XDQ49870.1"/>
    </source>
</evidence>
<reference evidence="2" key="1">
    <citation type="submission" date="2024-07" db="EMBL/GenBank/DDBJ databases">
        <authorList>
            <person name="Yu S.T."/>
        </authorList>
    </citation>
    <scope>NUCLEOTIDE SEQUENCE</scope>
    <source>
        <strain evidence="2">R39</strain>
    </source>
</reference>
<dbReference type="Gene3D" id="3.30.70.260">
    <property type="match status" value="1"/>
</dbReference>
<organism evidence="2">
    <name type="scientific">Streptomyces sp. R39</name>
    <dbReference type="NCBI Taxonomy" id="3238631"/>
    <lineage>
        <taxon>Bacteria</taxon>
        <taxon>Bacillati</taxon>
        <taxon>Actinomycetota</taxon>
        <taxon>Actinomycetes</taxon>
        <taxon>Kitasatosporales</taxon>
        <taxon>Streptomycetaceae</taxon>
        <taxon>Streptomyces</taxon>
    </lineage>
</organism>
<dbReference type="EMBL" id="CP163441">
    <property type="protein sequence ID" value="XDQ49870.1"/>
    <property type="molecule type" value="Genomic_DNA"/>
</dbReference>
<dbReference type="RefSeq" id="WP_369228399.1">
    <property type="nucleotide sequence ID" value="NZ_CP163441.1"/>
</dbReference>
<feature type="region of interest" description="Disordered" evidence="1">
    <location>
        <begin position="1"/>
        <end position="20"/>
    </location>
</feature>
<protein>
    <submittedName>
        <fullName evidence="2">Uncharacterized protein</fullName>
    </submittedName>
</protein>
<name>A0AB39R4W1_9ACTN</name>
<evidence type="ECO:0000256" key="1">
    <source>
        <dbReference type="SAM" id="MobiDB-lite"/>
    </source>
</evidence>